<dbReference type="Proteomes" id="UP000249057">
    <property type="component" value="Unassembled WGS sequence"/>
</dbReference>
<accession>A0ACD1G6S5</accession>
<evidence type="ECO:0000313" key="1">
    <source>
        <dbReference type="EMBL" id="RAH44920.1"/>
    </source>
</evidence>
<feature type="non-terminal residue" evidence="1">
    <location>
        <position position="113"/>
    </location>
</feature>
<evidence type="ECO:0000313" key="2">
    <source>
        <dbReference type="Proteomes" id="UP000249057"/>
    </source>
</evidence>
<name>A0ACD1G6S5_9EURO</name>
<protein>
    <submittedName>
        <fullName evidence="1">Uncharacterized protein</fullName>
    </submittedName>
</protein>
<reference evidence="1" key="1">
    <citation type="submission" date="2018-02" db="EMBL/GenBank/DDBJ databases">
        <title>The genomes of Aspergillus section Nigri reveals drivers in fungal speciation.</title>
        <authorList>
            <consortium name="DOE Joint Genome Institute"/>
            <person name="Vesth T.C."/>
            <person name="Nybo J."/>
            <person name="Theobald S."/>
            <person name="Brandl J."/>
            <person name="Frisvad J.C."/>
            <person name="Nielsen K.F."/>
            <person name="Lyhne E.K."/>
            <person name="Kogle M.E."/>
            <person name="Kuo A."/>
            <person name="Riley R."/>
            <person name="Clum A."/>
            <person name="Nolan M."/>
            <person name="Lipzen A."/>
            <person name="Salamov A."/>
            <person name="Henrissat B."/>
            <person name="Wiebenga A."/>
            <person name="De vries R.P."/>
            <person name="Grigoriev I.V."/>
            <person name="Mortensen U.H."/>
            <person name="Andersen M.R."/>
            <person name="Baker S.E."/>
        </authorList>
    </citation>
    <scope>NUCLEOTIDE SEQUENCE</scope>
    <source>
        <strain evidence="1">CBS 621.78</strain>
    </source>
</reference>
<organism evidence="1 2">
    <name type="scientific">Aspergillus brunneoviolaceus CBS 621.78</name>
    <dbReference type="NCBI Taxonomy" id="1450534"/>
    <lineage>
        <taxon>Eukaryota</taxon>
        <taxon>Fungi</taxon>
        <taxon>Dikarya</taxon>
        <taxon>Ascomycota</taxon>
        <taxon>Pezizomycotina</taxon>
        <taxon>Eurotiomycetes</taxon>
        <taxon>Eurotiomycetidae</taxon>
        <taxon>Eurotiales</taxon>
        <taxon>Aspergillaceae</taxon>
        <taxon>Aspergillus</taxon>
        <taxon>Aspergillus subgen. Circumdati</taxon>
    </lineage>
</organism>
<sequence>MNTYIISYLPPPTPTPLALLSEQPYDHHPPSKTYPTLLTEESQGRCSYDHHPSNEHFSYNYAGKAWQNFSITRSKGSTKEKNKKTGGSTNITLRTERSPPNAPSTLTPLALLS</sequence>
<gene>
    <name evidence="1" type="ORF">BO95DRAFT_443635</name>
</gene>
<proteinExistence type="predicted"/>
<dbReference type="EMBL" id="KZ825349">
    <property type="protein sequence ID" value="RAH44920.1"/>
    <property type="molecule type" value="Genomic_DNA"/>
</dbReference>
<keyword evidence="2" id="KW-1185">Reference proteome</keyword>